<evidence type="ECO:0000313" key="4">
    <source>
        <dbReference type="EMBL" id="RTR23444.1"/>
    </source>
</evidence>
<organism evidence="4 5">
    <name type="scientific">Azospirillum griseum</name>
    <dbReference type="NCBI Taxonomy" id="2496639"/>
    <lineage>
        <taxon>Bacteria</taxon>
        <taxon>Pseudomonadati</taxon>
        <taxon>Pseudomonadota</taxon>
        <taxon>Alphaproteobacteria</taxon>
        <taxon>Rhodospirillales</taxon>
        <taxon>Azospirillaceae</taxon>
        <taxon>Azospirillum</taxon>
    </lineage>
</organism>
<dbReference type="PANTHER" id="PTHR32089:SF112">
    <property type="entry name" value="LYSOZYME-LIKE PROTEIN-RELATED"/>
    <property type="match status" value="1"/>
</dbReference>
<evidence type="ECO:0000256" key="1">
    <source>
        <dbReference type="ARBA" id="ARBA00023224"/>
    </source>
</evidence>
<dbReference type="Pfam" id="PF13188">
    <property type="entry name" value="PAS_8"/>
    <property type="match status" value="2"/>
</dbReference>
<accession>A0A3S0K7A8</accession>
<dbReference type="InterPro" id="IPR004089">
    <property type="entry name" value="MCPsignal_dom"/>
</dbReference>
<dbReference type="PROSITE" id="PS50111">
    <property type="entry name" value="CHEMOTAXIS_TRANSDUC_2"/>
    <property type="match status" value="1"/>
</dbReference>
<protein>
    <submittedName>
        <fullName evidence="4">PAS domain-containing protein</fullName>
    </submittedName>
</protein>
<dbReference type="SUPFAM" id="SSF58104">
    <property type="entry name" value="Methyl-accepting chemotaxis protein (MCP) signaling domain"/>
    <property type="match status" value="1"/>
</dbReference>
<dbReference type="AlphaFoldDB" id="A0A3S0K7A8"/>
<dbReference type="Gene3D" id="3.30.450.20">
    <property type="entry name" value="PAS domain"/>
    <property type="match status" value="2"/>
</dbReference>
<feature type="domain" description="Methyl-accepting transducer" evidence="3">
    <location>
        <begin position="280"/>
        <end position="485"/>
    </location>
</feature>
<dbReference type="GO" id="GO:0016020">
    <property type="term" value="C:membrane"/>
    <property type="evidence" value="ECO:0007669"/>
    <property type="project" value="InterPro"/>
</dbReference>
<name>A0A3S0K7A8_9PROT</name>
<evidence type="ECO:0000256" key="2">
    <source>
        <dbReference type="PROSITE-ProRule" id="PRU00284"/>
    </source>
</evidence>
<dbReference type="EMBL" id="RXMA01000002">
    <property type="protein sequence ID" value="RTR23444.1"/>
    <property type="molecule type" value="Genomic_DNA"/>
</dbReference>
<proteinExistence type="predicted"/>
<evidence type="ECO:0000313" key="5">
    <source>
        <dbReference type="Proteomes" id="UP000277007"/>
    </source>
</evidence>
<keyword evidence="5" id="KW-1185">Reference proteome</keyword>
<dbReference type="PANTHER" id="PTHR32089">
    <property type="entry name" value="METHYL-ACCEPTING CHEMOTAXIS PROTEIN MCPB"/>
    <property type="match status" value="1"/>
</dbReference>
<sequence length="502" mass="54313">MSRCREITIMFASLTRSFQTPGVFDSVSTSLLDHVPVAIMLCDIRSFQITFANKKSIDLLKSIGHLLKISPDSIVGTSIDVFHKHPERQRAILSDSKNLPFRSKIVLGDEVLDLHVTAVFEKGRYNAAMLTWSIITEKVRLDQETDKLLHMLDEMPTAVMLCDPNDDFKITYINNKSKETLQSIESYLPVKIEKIVGQSVDVFHKNPTHQRRILSDPRKLPFNTTIRLGDEYLNLRISAIHDAKGHYQAAMLSWSVVTASHQMAESITNAADLLNDSAIRMSAAAEQLVGSGGTASALAANASSAIEEIRASVSEIRQQMSTVSTMTVKAVTEAEQSDALVASLSQSAQAIGQIVQIIASIAGQTNLLALNATIEAARAGEAGKGFAVVAQEVKNLASQTAKATDDIALRIKDIQETATGTVDAFDRIGTAIRDVQSIAQSIAGAMEMQESATQEVSRNIAGVSDATQHTDAAARSVRSIATSVSNLATDMKGNLQNFIQST</sequence>
<dbReference type="Gene3D" id="1.10.287.950">
    <property type="entry name" value="Methyl-accepting chemotaxis protein"/>
    <property type="match status" value="1"/>
</dbReference>
<dbReference type="InterPro" id="IPR000014">
    <property type="entry name" value="PAS"/>
</dbReference>
<comment type="caution">
    <text evidence="4">The sequence shown here is derived from an EMBL/GenBank/DDBJ whole genome shotgun (WGS) entry which is preliminary data.</text>
</comment>
<gene>
    <name evidence="4" type="ORF">EJ903_02600</name>
</gene>
<dbReference type="Pfam" id="PF00015">
    <property type="entry name" value="MCPsignal"/>
    <property type="match status" value="1"/>
</dbReference>
<keyword evidence="1 2" id="KW-0807">Transducer</keyword>
<dbReference type="GO" id="GO:0007165">
    <property type="term" value="P:signal transduction"/>
    <property type="evidence" value="ECO:0007669"/>
    <property type="project" value="UniProtKB-KW"/>
</dbReference>
<reference evidence="4 5" key="1">
    <citation type="submission" date="2018-12" db="EMBL/GenBank/DDBJ databases">
        <authorList>
            <person name="Yang Y."/>
        </authorList>
    </citation>
    <scope>NUCLEOTIDE SEQUENCE [LARGE SCALE GENOMIC DNA]</scope>
    <source>
        <strain evidence="4 5">L-25-5w-1</strain>
    </source>
</reference>
<dbReference type="SMART" id="SM00283">
    <property type="entry name" value="MA"/>
    <property type="match status" value="1"/>
</dbReference>
<dbReference type="Proteomes" id="UP000277007">
    <property type="component" value="Unassembled WGS sequence"/>
</dbReference>
<evidence type="ECO:0000259" key="3">
    <source>
        <dbReference type="PROSITE" id="PS50111"/>
    </source>
</evidence>